<dbReference type="SUPFAM" id="SSF53383">
    <property type="entry name" value="PLP-dependent transferases"/>
    <property type="match status" value="1"/>
</dbReference>
<protein>
    <submittedName>
        <fullName evidence="3">CYSTEINE DESULFURASE</fullName>
    </submittedName>
</protein>
<evidence type="ECO:0000313" key="3">
    <source>
        <dbReference type="EMBL" id="KAJ6692154.1"/>
    </source>
</evidence>
<dbReference type="InterPro" id="IPR015422">
    <property type="entry name" value="PyrdxlP-dep_Trfase_small"/>
</dbReference>
<dbReference type="Proteomes" id="UP001151532">
    <property type="component" value="Chromosome 9"/>
</dbReference>
<evidence type="ECO:0000259" key="2">
    <source>
        <dbReference type="Pfam" id="PF00266"/>
    </source>
</evidence>
<dbReference type="AlphaFoldDB" id="A0A9Q0PPK0"/>
<evidence type="ECO:0000313" key="4">
    <source>
        <dbReference type="Proteomes" id="UP001151532"/>
    </source>
</evidence>
<name>A0A9Q0PPK0_SALPP</name>
<evidence type="ECO:0000256" key="1">
    <source>
        <dbReference type="ARBA" id="ARBA00022898"/>
    </source>
</evidence>
<feature type="domain" description="Aminotransferase class V" evidence="2">
    <location>
        <begin position="92"/>
        <end position="214"/>
    </location>
</feature>
<dbReference type="PANTHER" id="PTHR43586">
    <property type="entry name" value="CYSTEINE DESULFURASE"/>
    <property type="match status" value="1"/>
</dbReference>
<dbReference type="Pfam" id="PF00266">
    <property type="entry name" value="Aminotran_5"/>
    <property type="match status" value="1"/>
</dbReference>
<organism evidence="3 4">
    <name type="scientific">Salix purpurea</name>
    <name type="common">Purple osier willow</name>
    <dbReference type="NCBI Taxonomy" id="77065"/>
    <lineage>
        <taxon>Eukaryota</taxon>
        <taxon>Viridiplantae</taxon>
        <taxon>Streptophyta</taxon>
        <taxon>Embryophyta</taxon>
        <taxon>Tracheophyta</taxon>
        <taxon>Spermatophyta</taxon>
        <taxon>Magnoliopsida</taxon>
        <taxon>eudicotyledons</taxon>
        <taxon>Gunneridae</taxon>
        <taxon>Pentapetalae</taxon>
        <taxon>rosids</taxon>
        <taxon>fabids</taxon>
        <taxon>Malpighiales</taxon>
        <taxon>Salicaceae</taxon>
        <taxon>Saliceae</taxon>
        <taxon>Salix</taxon>
    </lineage>
</organism>
<dbReference type="Gene3D" id="3.90.1150.10">
    <property type="entry name" value="Aspartate Aminotransferase, domain 1"/>
    <property type="match status" value="1"/>
</dbReference>
<dbReference type="EMBL" id="JAPFFK010000018">
    <property type="protein sequence ID" value="KAJ6692154.1"/>
    <property type="molecule type" value="Genomic_DNA"/>
</dbReference>
<reference evidence="3" key="2">
    <citation type="journal article" date="2023" name="Int. J. Mol. Sci.">
        <title>De Novo Assembly and Annotation of 11 Diverse Shrub Willow (Salix) Genomes Reveals Novel Gene Organization in Sex-Linked Regions.</title>
        <authorList>
            <person name="Hyden B."/>
            <person name="Feng K."/>
            <person name="Yates T.B."/>
            <person name="Jawdy S."/>
            <person name="Cereghino C."/>
            <person name="Smart L.B."/>
            <person name="Muchero W."/>
        </authorList>
    </citation>
    <scope>NUCLEOTIDE SEQUENCE</scope>
    <source>
        <tissue evidence="3">Shoot tip</tissue>
    </source>
</reference>
<dbReference type="OrthoDB" id="420046at2759"/>
<sequence>MALKLPSFKFLNPSISTIRSPPLLRKFSSSSSSLPVSASGTTLREAGPASNSVSLGQLTRPDFPILHQTINNGSKLVYLDNAATSQKPIFRIHYLSAKATEKYELAREKVAAFINAEESREIVFTRNATEAINLVAYSWGFTNLKSGDEVVLTIAEHHSAIVPWQFVAQKTGAVLKFVDLNEDEVADVVQLKEMISSKTKLVVVHHISNTLGMFVRLSFCMLIDHV</sequence>
<dbReference type="InterPro" id="IPR015421">
    <property type="entry name" value="PyrdxlP-dep_Trfase_major"/>
</dbReference>
<keyword evidence="4" id="KW-1185">Reference proteome</keyword>
<keyword evidence="1" id="KW-0663">Pyridoxal phosphate</keyword>
<gene>
    <name evidence="3" type="ORF">OIU79_013998</name>
</gene>
<dbReference type="Gene3D" id="3.40.640.10">
    <property type="entry name" value="Type I PLP-dependent aspartate aminotransferase-like (Major domain)"/>
    <property type="match status" value="1"/>
</dbReference>
<dbReference type="InterPro" id="IPR015424">
    <property type="entry name" value="PyrdxlP-dep_Trfase"/>
</dbReference>
<dbReference type="PANTHER" id="PTHR43586:SF8">
    <property type="entry name" value="CYSTEINE DESULFURASE 1, CHLOROPLASTIC"/>
    <property type="match status" value="1"/>
</dbReference>
<accession>A0A9Q0PPK0</accession>
<comment type="caution">
    <text evidence="3">The sequence shown here is derived from an EMBL/GenBank/DDBJ whole genome shotgun (WGS) entry which is preliminary data.</text>
</comment>
<proteinExistence type="predicted"/>
<reference evidence="3" key="1">
    <citation type="submission" date="2022-11" db="EMBL/GenBank/DDBJ databases">
        <authorList>
            <person name="Hyden B.L."/>
            <person name="Feng K."/>
            <person name="Yates T."/>
            <person name="Jawdy S."/>
            <person name="Smart L.B."/>
            <person name="Muchero W."/>
        </authorList>
    </citation>
    <scope>NUCLEOTIDE SEQUENCE</scope>
    <source>
        <tissue evidence="3">Shoot tip</tissue>
    </source>
</reference>
<dbReference type="InterPro" id="IPR000192">
    <property type="entry name" value="Aminotrans_V_dom"/>
</dbReference>